<name>A0A0M4CDW1_9CORY</name>
<dbReference type="Proteomes" id="UP000068067">
    <property type="component" value="Chromosome"/>
</dbReference>
<dbReference type="KEGG" id="cdx:CDES_00735"/>
<keyword evidence="3" id="KW-1185">Reference proteome</keyword>
<keyword evidence="1" id="KW-0472">Membrane</keyword>
<dbReference type="AlphaFoldDB" id="A0A0M4CDW1"/>
<dbReference type="STRING" id="931089.CDES_00735"/>
<reference evidence="2 3" key="1">
    <citation type="submission" date="2014-08" db="EMBL/GenBank/DDBJ databases">
        <title>Complete genome sequence of Corynebacterium deserti GIMN1.010 (=DSM 45689), isolated from desert sand in western China.</title>
        <authorList>
            <person name="Ruckert C."/>
            <person name="Albersmeier A."/>
            <person name="Kalinowski J."/>
        </authorList>
    </citation>
    <scope>NUCLEOTIDE SEQUENCE [LARGE SCALE GENOMIC DNA]</scope>
    <source>
        <strain evidence="2 3">GIMN1.010</strain>
    </source>
</reference>
<sequence length="50" mass="5402">MSIAAIVIIASLIIDATTEIETSPYILAGAVMIFIGTWVWRAFSSKSNDN</sequence>
<keyword evidence="1" id="KW-0812">Transmembrane</keyword>
<feature type="transmembrane region" description="Helical" evidence="1">
    <location>
        <begin position="26"/>
        <end position="43"/>
    </location>
</feature>
<accession>A0A0M4CDW1</accession>
<gene>
    <name evidence="2" type="ORF">CDES_00735</name>
</gene>
<organism evidence="2 3">
    <name type="scientific">Corynebacterium deserti GIMN1.010</name>
    <dbReference type="NCBI Taxonomy" id="931089"/>
    <lineage>
        <taxon>Bacteria</taxon>
        <taxon>Bacillati</taxon>
        <taxon>Actinomycetota</taxon>
        <taxon>Actinomycetes</taxon>
        <taxon>Mycobacteriales</taxon>
        <taxon>Corynebacteriaceae</taxon>
        <taxon>Corynebacterium</taxon>
    </lineage>
</organism>
<protein>
    <submittedName>
        <fullName evidence="2">Uncharacterized protein</fullName>
    </submittedName>
</protein>
<evidence type="ECO:0000256" key="1">
    <source>
        <dbReference type="SAM" id="Phobius"/>
    </source>
</evidence>
<keyword evidence="1" id="KW-1133">Transmembrane helix</keyword>
<proteinExistence type="predicted"/>
<dbReference type="EMBL" id="CP009220">
    <property type="protein sequence ID" value="ALC04627.1"/>
    <property type="molecule type" value="Genomic_DNA"/>
</dbReference>
<dbReference type="PATRIC" id="fig|931089.4.peg.152"/>
<evidence type="ECO:0000313" key="3">
    <source>
        <dbReference type="Proteomes" id="UP000068067"/>
    </source>
</evidence>
<evidence type="ECO:0000313" key="2">
    <source>
        <dbReference type="EMBL" id="ALC04627.1"/>
    </source>
</evidence>